<dbReference type="Gene3D" id="3.40.50.300">
    <property type="entry name" value="P-loop containing nucleotide triphosphate hydrolases"/>
    <property type="match status" value="2"/>
</dbReference>
<sequence length="1736" mass="198323">MKNPLSIWRELKNTYLKYIDSGLSFREDGYIKERRSLYEENSAICQSPIIELVPHYEEIETIYEFSKDQGIDLEFSEFAKQGLFPDFKGLPRKLYKHQAEALLYAHILRRHIIATTGTGSGKTECFLLPVIADLIKESKNWGETRVRAVRTLILYPLNALAEDQMIRLRKSLNSKLNNGGGALNWLDANRDGHRFYFGRYTGKTLGSGKKDRNKIKQKLDKLKADWDDAVKRYESDIEFEDQLYYITCMDGDTAEMCDRWSMQENPPDILITNYSMLNIMLMREYEENIFTSTKKWLEEDKNNVFHLVIDEMHTYRGTAGTEVAYLLRLLLLRLNLDPNSSQIQFLASSASMQETEKTKDYICGFFGFDRMMYDDQFHMLINPDHLTVEKPDIELPTEQLKTLAQCNYLTESNRSEPDLNAFIQSVGSSSLSDVCTKYSLQDWLKYGLQSESGKLVAKSSYSLSRLLFGETDNADTALEGLLLLLGKVKEQTGANIQSIRSHFFFRNLDGLWACSNEHCTAVDVQYKWDNRKVGKLYKTPRSYCLCGSKVLEVIICRNCGEIFLGGFLVEENRDYFLVNEKPIDIDSPYCVIWPFPVGQSQKDNSHWRNHTYNSTNGEIIFERGNIAVFGPENDYKGIYPNCCPKCDVKVNIDDNETYRLPLTKHSTGVQKVNQVLADALMRIMRENGINKPKLVLFSDSRQAAAKLAAGIELDHYRDVLRQIMLSSLESEDDNKRILEKYRKDKKSLSKEENDVRIELKKDEYYGKIVAKISDEIYEDATEQDIKDIEEFFETRSLTDIKMIEKKVSSSLLKIGVNPAGPYPAYFSDHGTDWKEIIDWNSFEPDSRGYNSSFYKRIIAKCNAEQLITLFAHKNRSFEALKLGYITANINTEGEIFSQYLDVVIRVLGESWKIAGYDSKFSSDSFPQRVWDFTGKVFKKGRRDRSTIDKLTKILRTRGIISETVKELTGKGLFFKKSSIGDSVWTCTNCKTIHLNPSCGICSNCLDPLPSFATITAQELASPDDYYTYLATKTTPYRLHCEELTGQTSKDDSSKRQRLFQGYFSENENPVVDEIDLLSVTTTMEAGVDIGSLLAVMMGNVPPQRFNYQQRVGRAGRRGNFMSIALTVAKGNSHDQTHYNQTERMVSATPRDPYLEMKSKEIAERMVVKQVLYNSFVSIEHSNVELDNVHGNFGTGAQWKYNKKHVANWISKNPILITKIIEVVTKGSALVEQRNKIFDFINNQLINEIDIICENKKSYPQKALSEKLANAGLLPMFGFPTRVRPLYHTIPLDLPAVDIVDRNLDIAISAFAPGSETVKDKQVFKSIGFLTYEKDFQGKIKPIDGRNVLDAKIQVCSNCNYITTKEIPIKVCPVCESVEIRISNVCSPLGFCVDFNADPKDFNGRFDWSPTTGEARLDCEESLIERPAIKNLIIRINKIPTQGLVHQVNDNGGKFFKVGKLPGSEIWCTKDSLDIKIQERVILQNEDNYSLISSKNTGVLTARIQTHPSDICLDALISNPDRAAIKSAYVSWGYLLRKAICDYLDIESNEIDVGFHINKEKMPEVFIVEKLENGAGYCNYLSGNIYPEIPAEALVAPLQKGPGGKIYDLLNSKHKDHCTGSCYDCIRDFYNQKYHSILDWRLGLDLARLSYNSNAEIGFGTEYWSAHYRNVLDQFSIRMNGTKIEVEDDIYVVENKINKWLISHPFWSVKKIDNLKKKYGLECESLTIFHALRKAKM</sequence>
<dbReference type="PROSITE" id="PS51192">
    <property type="entry name" value="HELICASE_ATP_BIND_1"/>
    <property type="match status" value="1"/>
</dbReference>
<evidence type="ECO:0000313" key="6">
    <source>
        <dbReference type="EMBL" id="MBO9204853.1"/>
    </source>
</evidence>
<dbReference type="PANTHER" id="PTHR47957">
    <property type="entry name" value="ATP-DEPENDENT HELICASE HRQ1"/>
    <property type="match status" value="1"/>
</dbReference>
<keyword evidence="3" id="KW-0067">ATP-binding</keyword>
<name>A0ABS3Z489_9BACT</name>
<dbReference type="SMART" id="SM00487">
    <property type="entry name" value="DEXDc"/>
    <property type="match status" value="1"/>
</dbReference>
<accession>A0ABS3Z489</accession>
<dbReference type="InterPro" id="IPR027417">
    <property type="entry name" value="P-loop_NTPase"/>
</dbReference>
<evidence type="ECO:0000256" key="1">
    <source>
        <dbReference type="ARBA" id="ARBA00022741"/>
    </source>
</evidence>
<reference evidence="6 7" key="1">
    <citation type="submission" date="2021-03" db="EMBL/GenBank/DDBJ databases">
        <title>Assistant Professor.</title>
        <authorList>
            <person name="Huq M.A."/>
        </authorList>
    </citation>
    <scope>NUCLEOTIDE SEQUENCE [LARGE SCALE GENOMIC DNA]</scope>
    <source>
        <strain evidence="6 7">MAH-29</strain>
    </source>
</reference>
<dbReference type="PROSITE" id="PS51193">
    <property type="entry name" value="HELICASE_ATP_BIND_2"/>
    <property type="match status" value="1"/>
</dbReference>
<dbReference type="PANTHER" id="PTHR47957:SF3">
    <property type="entry name" value="ATP-DEPENDENT HELICASE HRQ1"/>
    <property type="match status" value="1"/>
</dbReference>
<dbReference type="InterPro" id="IPR014001">
    <property type="entry name" value="Helicase_ATP-bd"/>
</dbReference>
<dbReference type="RefSeq" id="WP_209143841.1">
    <property type="nucleotide sequence ID" value="NZ_JAGHKO010000017.1"/>
</dbReference>
<dbReference type="SUPFAM" id="SSF52540">
    <property type="entry name" value="P-loop containing nucleoside triphosphate hydrolases"/>
    <property type="match status" value="2"/>
</dbReference>
<evidence type="ECO:0000256" key="3">
    <source>
        <dbReference type="ARBA" id="ARBA00022840"/>
    </source>
</evidence>
<keyword evidence="6" id="KW-0347">Helicase</keyword>
<evidence type="ECO:0000313" key="7">
    <source>
        <dbReference type="Proteomes" id="UP000677244"/>
    </source>
</evidence>
<keyword evidence="2" id="KW-0378">Hydrolase</keyword>
<dbReference type="GO" id="GO:0004386">
    <property type="term" value="F:helicase activity"/>
    <property type="evidence" value="ECO:0007669"/>
    <property type="project" value="UniProtKB-KW"/>
</dbReference>
<evidence type="ECO:0000259" key="5">
    <source>
        <dbReference type="PROSITE" id="PS51193"/>
    </source>
</evidence>
<keyword evidence="7" id="KW-1185">Reference proteome</keyword>
<dbReference type="InterPro" id="IPR011545">
    <property type="entry name" value="DEAD/DEAH_box_helicase_dom"/>
</dbReference>
<evidence type="ECO:0000256" key="2">
    <source>
        <dbReference type="ARBA" id="ARBA00022801"/>
    </source>
</evidence>
<dbReference type="Pfam" id="PF00271">
    <property type="entry name" value="Helicase_C"/>
    <property type="match status" value="1"/>
</dbReference>
<dbReference type="InterPro" id="IPR014013">
    <property type="entry name" value="Helic_SF1/SF2_ATP-bd_DinG/Rad3"/>
</dbReference>
<gene>
    <name evidence="6" type="ORF">J7I42_31475</name>
</gene>
<dbReference type="InterPro" id="IPR001650">
    <property type="entry name" value="Helicase_C-like"/>
</dbReference>
<feature type="domain" description="Helicase ATP-binding" evidence="5">
    <location>
        <begin position="79"/>
        <end position="357"/>
    </location>
</feature>
<dbReference type="Pfam" id="PF00270">
    <property type="entry name" value="DEAD"/>
    <property type="match status" value="1"/>
</dbReference>
<evidence type="ECO:0000259" key="4">
    <source>
        <dbReference type="PROSITE" id="PS51192"/>
    </source>
</evidence>
<dbReference type="Proteomes" id="UP000677244">
    <property type="component" value="Unassembled WGS sequence"/>
</dbReference>
<proteinExistence type="predicted"/>
<keyword evidence="1" id="KW-0547">Nucleotide-binding</keyword>
<dbReference type="EMBL" id="JAGHKO010000017">
    <property type="protein sequence ID" value="MBO9204853.1"/>
    <property type="molecule type" value="Genomic_DNA"/>
</dbReference>
<feature type="domain" description="Helicase ATP-binding" evidence="4">
    <location>
        <begin position="103"/>
        <end position="370"/>
    </location>
</feature>
<protein>
    <submittedName>
        <fullName evidence="6">DEAD/DEAH box helicase</fullName>
    </submittedName>
</protein>
<comment type="caution">
    <text evidence="6">The sequence shown here is derived from an EMBL/GenBank/DDBJ whole genome shotgun (WGS) entry which is preliminary data.</text>
</comment>
<organism evidence="6 7">
    <name type="scientific">Niastella soli</name>
    <dbReference type="NCBI Taxonomy" id="2821487"/>
    <lineage>
        <taxon>Bacteria</taxon>
        <taxon>Pseudomonadati</taxon>
        <taxon>Bacteroidota</taxon>
        <taxon>Chitinophagia</taxon>
        <taxon>Chitinophagales</taxon>
        <taxon>Chitinophagaceae</taxon>
        <taxon>Niastella</taxon>
    </lineage>
</organism>